<dbReference type="Proteomes" id="UP000239539">
    <property type="component" value="Unassembled WGS sequence"/>
</dbReference>
<dbReference type="RefSeq" id="WP_105931199.1">
    <property type="nucleotide sequence ID" value="NZ_PVNO01000025.1"/>
</dbReference>
<comment type="caution">
    <text evidence="1">The sequence shown here is derived from an EMBL/GenBank/DDBJ whole genome shotgun (WGS) entry which is preliminary data.</text>
</comment>
<reference evidence="2" key="1">
    <citation type="journal article" date="2020" name="Int. J. Syst. Evol. Microbiol.">
        <title>Alteromonas alba sp. nov., a marine bacterium isolated from the seawater of the West Pacific Ocean.</title>
        <authorList>
            <person name="Sun C."/>
            <person name="Wu Y.-H."/>
            <person name="Xamxidin M."/>
            <person name="Cheng H."/>
            <person name="Xu X.-W."/>
        </authorList>
    </citation>
    <scope>NUCLEOTIDE SEQUENCE [LARGE SCALE GENOMIC DNA]</scope>
    <source>
        <strain evidence="2">9a2</strain>
    </source>
</reference>
<name>A0ABX5CNH1_9ALTE</name>
<accession>A0ABX5CNH1</accession>
<proteinExistence type="predicted"/>
<organism evidence="1 2">
    <name type="scientific">Alteromonas gracilis</name>
    <dbReference type="NCBI Taxonomy" id="1479524"/>
    <lineage>
        <taxon>Bacteria</taxon>
        <taxon>Pseudomonadati</taxon>
        <taxon>Pseudomonadota</taxon>
        <taxon>Gammaproteobacteria</taxon>
        <taxon>Alteromonadales</taxon>
        <taxon>Alteromonadaceae</taxon>
        <taxon>Alteromonas/Salinimonas group</taxon>
        <taxon>Alteromonas</taxon>
    </lineage>
</organism>
<evidence type="ECO:0000313" key="2">
    <source>
        <dbReference type="Proteomes" id="UP000239539"/>
    </source>
</evidence>
<gene>
    <name evidence="1" type="ORF">C6Y39_10505</name>
</gene>
<keyword evidence="2" id="KW-1185">Reference proteome</keyword>
<evidence type="ECO:0000313" key="1">
    <source>
        <dbReference type="EMBL" id="PRO68980.1"/>
    </source>
</evidence>
<dbReference type="EMBL" id="PVNO01000025">
    <property type="protein sequence ID" value="PRO68980.1"/>
    <property type="molecule type" value="Genomic_DNA"/>
</dbReference>
<protein>
    <submittedName>
        <fullName evidence="1">Uncharacterized protein</fullName>
    </submittedName>
</protein>
<sequence length="453" mass="52515">MHINKVISYNSAWQILKEKDDAYNEIFEAVSRINKELLQNPNYSRPPYRTDNENVVEITPFSFHRCWETLMEELGWGSYRMISDTPGGINIYVRNLKHRVATKMMASDRMMMFPNWLLVETPKVVNTEYCDLYILIVPMDSEKDIYEDPRRMRPHFYFEKCLAQLTDLLPLNQSEPFLVLGISSQATPLDIIEFEPNDSPNVIERVLEFPKEHYQAGIGILSYFGEIIKQKYPDIDVKVRIEQDGSIVRLIIDTPDGARDIIEKTLEDYALVVTNQSPPETLLEDKLQIHALSNKLSLAELEVRQTRDLMQISESHYHSRIHTLEDEVRFLKEQVGRQMHHMNRSQDLLFRQTEKEEKVMLAQIESSSRTVEELIQDAWNSAELRNALTQINRVLTDGATDNDEPATKEALITVRDVSSDVFEDLSEALKNTMYGVSGNIVFQWLQQIANLIA</sequence>